<accession>A0A7S2U5Y2</accession>
<sequence length="282" mass="31991">MSDPPLKLRPAQGSSPYCLDLCGYCQGRIQAERFIFQNEVFCSQECRVRYFRESRDTFRAAYQNQNPNVMGRDAKGTRPIQTKFNPLARSQSADGLSVRVTQNEVTPKNLPGACSVDNFKSIREKRLAQRSSRSRKKDYVEAQIIGRAEDAQAGFKKLLLELQEPADPEFVHGVTACIVKWFACGTWHSQLSVTTCQTPRLLEALLLDDEEPLTSTVLIGNMIRMREFQSFTSKEDAAYQIQTDVSWTRTLLGGPEGNKVWRQAVDWNNDNTTVTCQMCPMM</sequence>
<name>A0A7S2U5Y2_9EUKA</name>
<proteinExistence type="predicted"/>
<gene>
    <name evidence="1" type="ORF">LSP00402_LOCUS22597</name>
</gene>
<organism evidence="1">
    <name type="scientific">Lotharella oceanica</name>
    <dbReference type="NCBI Taxonomy" id="641309"/>
    <lineage>
        <taxon>Eukaryota</taxon>
        <taxon>Sar</taxon>
        <taxon>Rhizaria</taxon>
        <taxon>Cercozoa</taxon>
        <taxon>Chlorarachniophyceae</taxon>
        <taxon>Lotharella</taxon>
    </lineage>
</organism>
<dbReference type="AlphaFoldDB" id="A0A7S2U5Y2"/>
<evidence type="ECO:0008006" key="2">
    <source>
        <dbReference type="Google" id="ProtNLM"/>
    </source>
</evidence>
<protein>
    <recommendedName>
        <fullName evidence="2">FLZ-type domain-containing protein</fullName>
    </recommendedName>
</protein>
<evidence type="ECO:0000313" key="1">
    <source>
        <dbReference type="EMBL" id="CAD9778581.1"/>
    </source>
</evidence>
<reference evidence="1" key="1">
    <citation type="submission" date="2021-01" db="EMBL/GenBank/DDBJ databases">
        <authorList>
            <person name="Corre E."/>
            <person name="Pelletier E."/>
            <person name="Niang G."/>
            <person name="Scheremetjew M."/>
            <person name="Finn R."/>
            <person name="Kale V."/>
            <person name="Holt S."/>
            <person name="Cochrane G."/>
            <person name="Meng A."/>
            <person name="Brown T."/>
            <person name="Cohen L."/>
        </authorList>
    </citation>
    <scope>NUCLEOTIDE SEQUENCE</scope>
    <source>
        <strain evidence="1">CCMP622</strain>
    </source>
</reference>
<dbReference type="EMBL" id="HBHP01036750">
    <property type="protein sequence ID" value="CAD9778581.1"/>
    <property type="molecule type" value="Transcribed_RNA"/>
</dbReference>